<evidence type="ECO:0000259" key="1">
    <source>
        <dbReference type="PROSITE" id="PS50830"/>
    </source>
</evidence>
<accession>A0A0F9MAJ7</accession>
<name>A0A0F9MAJ7_9ZZZZ</name>
<dbReference type="AlphaFoldDB" id="A0A0F9MAJ7"/>
<dbReference type="PROSITE" id="PS50830">
    <property type="entry name" value="TNASE_3"/>
    <property type="match status" value="1"/>
</dbReference>
<dbReference type="EMBL" id="LAZR01009253">
    <property type="protein sequence ID" value="KKM73735.1"/>
    <property type="molecule type" value="Genomic_DNA"/>
</dbReference>
<proteinExistence type="predicted"/>
<dbReference type="Gene3D" id="2.40.50.90">
    <property type="match status" value="1"/>
</dbReference>
<gene>
    <name evidence="2" type="ORF">LCGC14_1407450</name>
</gene>
<protein>
    <recommendedName>
        <fullName evidence="1">TNase-like domain-containing protein</fullName>
    </recommendedName>
</protein>
<dbReference type="InterPro" id="IPR016071">
    <property type="entry name" value="Staphylococal_nuclease_OB-fold"/>
</dbReference>
<sequence>MAVQHDFQRFPELTNSQLDFYYHESPHKQITEDFTCRVVKVHDGDTITVRWNQRDFDFPIRFANVAAPELSEKGGFETRDWLENVLLGQEVKVLLSKQRVEKWGRILGTIIFQGQDIAEQEIWMGLAKSWDQRKDGQIIDPIPRLE</sequence>
<dbReference type="InterPro" id="IPR035437">
    <property type="entry name" value="SNase_OB-fold_sf"/>
</dbReference>
<evidence type="ECO:0000313" key="2">
    <source>
        <dbReference type="EMBL" id="KKM73735.1"/>
    </source>
</evidence>
<dbReference type="SUPFAM" id="SSF50199">
    <property type="entry name" value="Staphylococcal nuclease"/>
    <property type="match status" value="1"/>
</dbReference>
<dbReference type="Pfam" id="PF00565">
    <property type="entry name" value="SNase"/>
    <property type="match status" value="1"/>
</dbReference>
<reference evidence="2" key="1">
    <citation type="journal article" date="2015" name="Nature">
        <title>Complex archaea that bridge the gap between prokaryotes and eukaryotes.</title>
        <authorList>
            <person name="Spang A."/>
            <person name="Saw J.H."/>
            <person name="Jorgensen S.L."/>
            <person name="Zaremba-Niedzwiedzka K."/>
            <person name="Martijn J."/>
            <person name="Lind A.E."/>
            <person name="van Eijk R."/>
            <person name="Schleper C."/>
            <person name="Guy L."/>
            <person name="Ettema T.J."/>
        </authorList>
    </citation>
    <scope>NUCLEOTIDE SEQUENCE</scope>
</reference>
<organism evidence="2">
    <name type="scientific">marine sediment metagenome</name>
    <dbReference type="NCBI Taxonomy" id="412755"/>
    <lineage>
        <taxon>unclassified sequences</taxon>
        <taxon>metagenomes</taxon>
        <taxon>ecological metagenomes</taxon>
    </lineage>
</organism>
<dbReference type="SMART" id="SM00318">
    <property type="entry name" value="SNc"/>
    <property type="match status" value="1"/>
</dbReference>
<comment type="caution">
    <text evidence="2">The sequence shown here is derived from an EMBL/GenBank/DDBJ whole genome shotgun (WGS) entry which is preliminary data.</text>
</comment>
<feature type="domain" description="TNase-like" evidence="1">
    <location>
        <begin position="32"/>
        <end position="146"/>
    </location>
</feature>